<accession>A0A7U4J931</accession>
<comment type="cofactor">
    <cofactor evidence="1">
        <name>Mg(2+)</name>
        <dbReference type="ChEBI" id="CHEBI:18420"/>
    </cofactor>
</comment>
<dbReference type="InterPro" id="IPR000600">
    <property type="entry name" value="ROK"/>
</dbReference>
<organism evidence="7 8">
    <name type="scientific">Sphingomonas hengshuiensis</name>
    <dbReference type="NCBI Taxonomy" id="1609977"/>
    <lineage>
        <taxon>Bacteria</taxon>
        <taxon>Pseudomonadati</taxon>
        <taxon>Pseudomonadota</taxon>
        <taxon>Alphaproteobacteria</taxon>
        <taxon>Sphingomonadales</taxon>
        <taxon>Sphingomonadaceae</taxon>
        <taxon>Sphingomonas</taxon>
    </lineage>
</organism>
<dbReference type="InterPro" id="IPR049874">
    <property type="entry name" value="ROK_cs"/>
</dbReference>
<name>A0A7U4J931_9SPHN</name>
<gene>
    <name evidence="7" type="ORF">TS85_12990</name>
</gene>
<dbReference type="GO" id="GO:0008865">
    <property type="term" value="F:fructokinase activity"/>
    <property type="evidence" value="ECO:0007669"/>
    <property type="project" value="UniProtKB-EC"/>
</dbReference>
<dbReference type="Proteomes" id="UP000032300">
    <property type="component" value="Chromosome"/>
</dbReference>
<keyword evidence="2" id="KW-0479">Metal-binding</keyword>
<dbReference type="EMBL" id="CP010836">
    <property type="protein sequence ID" value="AJP72501.1"/>
    <property type="molecule type" value="Genomic_DNA"/>
</dbReference>
<dbReference type="SUPFAM" id="SSF53067">
    <property type="entry name" value="Actin-like ATPase domain"/>
    <property type="match status" value="1"/>
</dbReference>
<dbReference type="AlphaFoldDB" id="A0A7U4J931"/>
<dbReference type="CDD" id="cd24067">
    <property type="entry name" value="ASKHA_NBD_ROK_BsFRK-like"/>
    <property type="match status" value="1"/>
</dbReference>
<sequence length="305" mass="31186">MPAPLLGCIEAGGTKFICGLARGGELLPERVRIETTSPEETLGAAIAWFAAAQARHGAIAGFGIGSFGPVDRDLDSPGWGAILATPKPGWTGVRLAHIIGDAFGGVPVGFDTDVNGAAMAEAAIGGQRGLVVYITVGTGIGGGAVMDGVPIAGVRHAEMGHFYPPRHPDDLGFAGRCPFHGACMEGLASGPAILDRWGVPLSELPADHEGHRIIAFYLAHLSVALLATLSPHRIAFGGGVLKTPGLIEGIRREAVALNRGYLIEDARIAEIIAPTCLDEDAGLYGAMLLGERALLGGGVATAVAA</sequence>
<evidence type="ECO:0000313" key="8">
    <source>
        <dbReference type="Proteomes" id="UP000032300"/>
    </source>
</evidence>
<proteinExistence type="predicted"/>
<keyword evidence="4" id="KW-0460">Magnesium</keyword>
<dbReference type="RefSeq" id="WP_044332707.1">
    <property type="nucleotide sequence ID" value="NZ_CP010836.1"/>
</dbReference>
<keyword evidence="8" id="KW-1185">Reference proteome</keyword>
<dbReference type="EC" id="2.7.1.4" evidence="5"/>
<dbReference type="GO" id="GO:0046872">
    <property type="term" value="F:metal ion binding"/>
    <property type="evidence" value="ECO:0007669"/>
    <property type="project" value="UniProtKB-KW"/>
</dbReference>
<dbReference type="PROSITE" id="PS01125">
    <property type="entry name" value="ROK"/>
    <property type="match status" value="1"/>
</dbReference>
<evidence type="ECO:0000256" key="6">
    <source>
        <dbReference type="ARBA" id="ARBA00048451"/>
    </source>
</evidence>
<evidence type="ECO:0000256" key="1">
    <source>
        <dbReference type="ARBA" id="ARBA00001946"/>
    </source>
</evidence>
<evidence type="ECO:0000256" key="3">
    <source>
        <dbReference type="ARBA" id="ARBA00022833"/>
    </source>
</evidence>
<dbReference type="Pfam" id="PF00480">
    <property type="entry name" value="ROK"/>
    <property type="match status" value="1"/>
</dbReference>
<keyword evidence="3" id="KW-0862">Zinc</keyword>
<evidence type="ECO:0000313" key="7">
    <source>
        <dbReference type="EMBL" id="AJP72501.1"/>
    </source>
</evidence>
<protein>
    <recommendedName>
        <fullName evidence="5">fructokinase</fullName>
        <ecNumber evidence="5">2.7.1.4</ecNumber>
    </recommendedName>
</protein>
<dbReference type="InterPro" id="IPR043129">
    <property type="entry name" value="ATPase_NBD"/>
</dbReference>
<dbReference type="KEGG" id="sphi:TS85_12990"/>
<reference evidence="7 8" key="1">
    <citation type="journal article" date="2015" name="Int. J. Syst. Evol. Microbiol.">
        <title>Sphingomonas hengshuiensis sp. nov., isolated from lake wetland.</title>
        <authorList>
            <person name="Wei S."/>
            <person name="Wang T."/>
            <person name="Liu H."/>
            <person name="Zhang C."/>
            <person name="Guo J."/>
            <person name="Wang Q."/>
            <person name="Liang K."/>
            <person name="Zhang Z."/>
        </authorList>
    </citation>
    <scope>NUCLEOTIDE SEQUENCE [LARGE SCALE GENOMIC DNA]</scope>
    <source>
        <strain evidence="7 8">WHSC-8</strain>
    </source>
</reference>
<evidence type="ECO:0000256" key="4">
    <source>
        <dbReference type="ARBA" id="ARBA00022842"/>
    </source>
</evidence>
<dbReference type="PANTHER" id="PTHR42742:SF3">
    <property type="entry name" value="FRUCTOKINASE"/>
    <property type="match status" value="1"/>
</dbReference>
<evidence type="ECO:0000256" key="2">
    <source>
        <dbReference type="ARBA" id="ARBA00022723"/>
    </source>
</evidence>
<evidence type="ECO:0000256" key="5">
    <source>
        <dbReference type="ARBA" id="ARBA00038887"/>
    </source>
</evidence>
<reference evidence="7 8" key="2">
    <citation type="submission" date="2015-02" db="EMBL/GenBank/DDBJ databases">
        <title>The complete genome of Sphingomonas hengshuiensis sp. WHSC-8 isolated from soil of Hengshui Lake.</title>
        <authorList>
            <person name="Wei S."/>
            <person name="Guo J."/>
            <person name="Su C."/>
            <person name="Wu R."/>
            <person name="Zhang Z."/>
            <person name="Liang K."/>
            <person name="Li H."/>
            <person name="Wang T."/>
            <person name="Liu H."/>
            <person name="Zhang C."/>
            <person name="Li Z."/>
            <person name="Wang Q."/>
            <person name="Meng J."/>
        </authorList>
    </citation>
    <scope>NUCLEOTIDE SEQUENCE [LARGE SCALE GENOMIC DNA]</scope>
    <source>
        <strain evidence="7 8">WHSC-8</strain>
    </source>
</reference>
<comment type="catalytic activity">
    <reaction evidence="6">
        <text>D-fructose + ATP = D-fructose 6-phosphate + ADP + H(+)</text>
        <dbReference type="Rhea" id="RHEA:16125"/>
        <dbReference type="ChEBI" id="CHEBI:15378"/>
        <dbReference type="ChEBI" id="CHEBI:30616"/>
        <dbReference type="ChEBI" id="CHEBI:37721"/>
        <dbReference type="ChEBI" id="CHEBI:61527"/>
        <dbReference type="ChEBI" id="CHEBI:456216"/>
        <dbReference type="EC" id="2.7.1.4"/>
    </reaction>
</comment>
<dbReference type="PANTHER" id="PTHR42742">
    <property type="entry name" value="TRANSCRIPTIONAL REPRESSOR MPRA"/>
    <property type="match status" value="1"/>
</dbReference>
<dbReference type="InterPro" id="IPR051804">
    <property type="entry name" value="Carb_Metab_Reg_Kinase/Isom"/>
</dbReference>
<dbReference type="OrthoDB" id="9783435at2"/>
<dbReference type="Gene3D" id="3.30.420.40">
    <property type="match status" value="2"/>
</dbReference>